<proteinExistence type="predicted"/>
<name>A0A8S5PDT6_9CAUD</name>
<protein>
    <submittedName>
        <fullName evidence="1">Uncharacterized protein</fullName>
    </submittedName>
</protein>
<accession>A0A8S5PDT6</accession>
<evidence type="ECO:0000313" key="1">
    <source>
        <dbReference type="EMBL" id="DAE04380.1"/>
    </source>
</evidence>
<sequence length="60" mass="6628">MKKWVNGQIIEMTPEEIAEAKAAQEEYEKQLASQLPTYEDRLSALESALLEMITGGETGG</sequence>
<organism evidence="1">
    <name type="scientific">Siphoviridae sp. ctc6d98</name>
    <dbReference type="NCBI Taxonomy" id="2825569"/>
    <lineage>
        <taxon>Viruses</taxon>
        <taxon>Duplodnaviria</taxon>
        <taxon>Heunggongvirae</taxon>
        <taxon>Uroviricota</taxon>
        <taxon>Caudoviricetes</taxon>
    </lineage>
</organism>
<reference evidence="1" key="1">
    <citation type="journal article" date="2021" name="Proc. Natl. Acad. Sci. U.S.A.">
        <title>A Catalog of Tens of Thousands of Viruses from Human Metagenomes Reveals Hidden Associations with Chronic Diseases.</title>
        <authorList>
            <person name="Tisza M.J."/>
            <person name="Buck C.B."/>
        </authorList>
    </citation>
    <scope>NUCLEOTIDE SEQUENCE</scope>
    <source>
        <strain evidence="1">Ctc6d98</strain>
    </source>
</reference>
<dbReference type="EMBL" id="BK015386">
    <property type="protein sequence ID" value="DAE04380.1"/>
    <property type="molecule type" value="Genomic_DNA"/>
</dbReference>